<dbReference type="Proteomes" id="UP001528912">
    <property type="component" value="Unassembled WGS sequence"/>
</dbReference>
<comment type="caution">
    <text evidence="16">The sequence shown here is derived from an EMBL/GenBank/DDBJ whole genome shotgun (WGS) entry which is preliminary data.</text>
</comment>
<evidence type="ECO:0000256" key="8">
    <source>
        <dbReference type="ARBA" id="ARBA00022777"/>
    </source>
</evidence>
<keyword evidence="6 14" id="KW-0548">Nucleotidyltransferase</keyword>
<keyword evidence="8 14" id="KW-0418">Kinase</keyword>
<dbReference type="NCBIfam" id="TIGR00083">
    <property type="entry name" value="ribF"/>
    <property type="match status" value="1"/>
</dbReference>
<evidence type="ECO:0000256" key="2">
    <source>
        <dbReference type="ARBA" id="ARBA00005201"/>
    </source>
</evidence>
<evidence type="ECO:0000256" key="4">
    <source>
        <dbReference type="ARBA" id="ARBA00022643"/>
    </source>
</evidence>
<dbReference type="Gene3D" id="3.40.50.620">
    <property type="entry name" value="HUPs"/>
    <property type="match status" value="1"/>
</dbReference>
<dbReference type="CDD" id="cd02064">
    <property type="entry name" value="FAD_synthetase_N"/>
    <property type="match status" value="1"/>
</dbReference>
<evidence type="ECO:0000256" key="5">
    <source>
        <dbReference type="ARBA" id="ARBA00022679"/>
    </source>
</evidence>
<evidence type="ECO:0000256" key="3">
    <source>
        <dbReference type="ARBA" id="ARBA00022630"/>
    </source>
</evidence>
<reference evidence="16 17" key="1">
    <citation type="submission" date="2023-03" db="EMBL/GenBank/DDBJ databases">
        <title>YIM 133296 draft genome.</title>
        <authorList>
            <person name="Xiong L."/>
        </authorList>
    </citation>
    <scope>NUCLEOTIDE SEQUENCE [LARGE SCALE GENOMIC DNA]</scope>
    <source>
        <strain evidence="16 17">YIM 133296</strain>
    </source>
</reference>
<dbReference type="PANTHER" id="PTHR22749">
    <property type="entry name" value="RIBOFLAVIN KINASE/FMN ADENYLYLTRANSFERASE"/>
    <property type="match status" value="1"/>
</dbReference>
<dbReference type="NCBIfam" id="NF004160">
    <property type="entry name" value="PRK05627.1-3"/>
    <property type="match status" value="1"/>
</dbReference>
<gene>
    <name evidence="16" type="ORF">P4R38_03485</name>
</gene>
<organism evidence="16 17">
    <name type="scientific">Luteipulveratus flavus</name>
    <dbReference type="NCBI Taxonomy" id="3031728"/>
    <lineage>
        <taxon>Bacteria</taxon>
        <taxon>Bacillati</taxon>
        <taxon>Actinomycetota</taxon>
        <taxon>Actinomycetes</taxon>
        <taxon>Micrococcales</taxon>
        <taxon>Dermacoccaceae</taxon>
        <taxon>Luteipulveratus</taxon>
    </lineage>
</organism>
<sequence length="317" mass="34025">MLRLTDLSEVPADLGPTVLTLGNFDGVHRGHASVLATVVEQARARGARAVAVTFEPHPLAVLHPESAPPMLTSTADRLDLLEAAGLDAVLLMPFTRELAAQTPEEFVKAVFVDALQATAVIVGKDTRFGVRNSGDIGTLRELGTQYGFEVLALEDVGTDHRWSSTELRQLIGDGDVAGAAAILGRPHHVSGTVVRGLQRGRELGYPTANLSQDASGLVPADGVYAGRLIRHALPESDPEHRMPAAISVGTNPTFENVARTVEAYVLDRDDLDLYGERVSVQFVRRLRGNDRFESIEALVTQIGRDVDTARAVLTSTT</sequence>
<evidence type="ECO:0000256" key="11">
    <source>
        <dbReference type="ARBA" id="ARBA00023268"/>
    </source>
</evidence>
<comment type="catalytic activity">
    <reaction evidence="12 14">
        <text>riboflavin + ATP = FMN + ADP + H(+)</text>
        <dbReference type="Rhea" id="RHEA:14357"/>
        <dbReference type="ChEBI" id="CHEBI:15378"/>
        <dbReference type="ChEBI" id="CHEBI:30616"/>
        <dbReference type="ChEBI" id="CHEBI:57986"/>
        <dbReference type="ChEBI" id="CHEBI:58210"/>
        <dbReference type="ChEBI" id="CHEBI:456216"/>
        <dbReference type="EC" id="2.7.1.26"/>
    </reaction>
</comment>
<keyword evidence="3 14" id="KW-0285">Flavoprotein</keyword>
<dbReference type="InterPro" id="IPR023468">
    <property type="entry name" value="Riboflavin_kinase"/>
</dbReference>
<comment type="pathway">
    <text evidence="1 14">Cofactor biosynthesis; FAD biosynthesis; FAD from FMN: step 1/1.</text>
</comment>
<dbReference type="PANTHER" id="PTHR22749:SF6">
    <property type="entry name" value="RIBOFLAVIN KINASE"/>
    <property type="match status" value="1"/>
</dbReference>
<protein>
    <recommendedName>
        <fullName evidence="14">Riboflavin biosynthesis protein</fullName>
    </recommendedName>
    <domain>
        <recommendedName>
            <fullName evidence="14">Riboflavin kinase</fullName>
            <ecNumber evidence="14">2.7.1.26</ecNumber>
        </recommendedName>
        <alternativeName>
            <fullName evidence="14">Flavokinase</fullName>
        </alternativeName>
    </domain>
    <domain>
        <recommendedName>
            <fullName evidence="14">FMN adenylyltransferase</fullName>
            <ecNumber evidence="14">2.7.7.2</ecNumber>
        </recommendedName>
        <alternativeName>
            <fullName evidence="14">FAD pyrophosphorylase</fullName>
        </alternativeName>
        <alternativeName>
            <fullName evidence="14">FAD synthase</fullName>
        </alternativeName>
    </domain>
</protein>
<dbReference type="SMART" id="SM00904">
    <property type="entry name" value="Flavokinase"/>
    <property type="match status" value="1"/>
</dbReference>
<accession>A0ABT6C2Y2</accession>
<evidence type="ECO:0000259" key="15">
    <source>
        <dbReference type="SMART" id="SM00904"/>
    </source>
</evidence>
<dbReference type="RefSeq" id="WP_277191071.1">
    <property type="nucleotide sequence ID" value="NZ_JAROAV010000010.1"/>
</dbReference>
<keyword evidence="7 14" id="KW-0547">Nucleotide-binding</keyword>
<evidence type="ECO:0000256" key="7">
    <source>
        <dbReference type="ARBA" id="ARBA00022741"/>
    </source>
</evidence>
<comment type="catalytic activity">
    <reaction evidence="13 14">
        <text>FMN + ATP + H(+) = FAD + diphosphate</text>
        <dbReference type="Rhea" id="RHEA:17237"/>
        <dbReference type="ChEBI" id="CHEBI:15378"/>
        <dbReference type="ChEBI" id="CHEBI:30616"/>
        <dbReference type="ChEBI" id="CHEBI:33019"/>
        <dbReference type="ChEBI" id="CHEBI:57692"/>
        <dbReference type="ChEBI" id="CHEBI:58210"/>
        <dbReference type="EC" id="2.7.7.2"/>
    </reaction>
</comment>
<dbReference type="Gene3D" id="2.40.30.30">
    <property type="entry name" value="Riboflavin kinase-like"/>
    <property type="match status" value="1"/>
</dbReference>
<keyword evidence="11" id="KW-0511">Multifunctional enzyme</keyword>
<comment type="similarity">
    <text evidence="14">Belongs to the ribF family.</text>
</comment>
<evidence type="ECO:0000256" key="12">
    <source>
        <dbReference type="ARBA" id="ARBA00047880"/>
    </source>
</evidence>
<keyword evidence="4 14" id="KW-0288">FMN</keyword>
<evidence type="ECO:0000256" key="9">
    <source>
        <dbReference type="ARBA" id="ARBA00022827"/>
    </source>
</evidence>
<keyword evidence="9 14" id="KW-0274">FAD</keyword>
<evidence type="ECO:0000256" key="10">
    <source>
        <dbReference type="ARBA" id="ARBA00022840"/>
    </source>
</evidence>
<evidence type="ECO:0000256" key="6">
    <source>
        <dbReference type="ARBA" id="ARBA00022695"/>
    </source>
</evidence>
<dbReference type="GO" id="GO:0003919">
    <property type="term" value="F:FMN adenylyltransferase activity"/>
    <property type="evidence" value="ECO:0007669"/>
    <property type="project" value="UniProtKB-EC"/>
</dbReference>
<dbReference type="SUPFAM" id="SSF82114">
    <property type="entry name" value="Riboflavin kinase-like"/>
    <property type="match status" value="1"/>
</dbReference>
<keyword evidence="17" id="KW-1185">Reference proteome</keyword>
<dbReference type="Pfam" id="PF06574">
    <property type="entry name" value="FAD_syn"/>
    <property type="match status" value="1"/>
</dbReference>
<dbReference type="InterPro" id="IPR015865">
    <property type="entry name" value="Riboflavin_kinase_bac/euk"/>
</dbReference>
<feature type="domain" description="Riboflavin kinase" evidence="15">
    <location>
        <begin position="182"/>
        <end position="314"/>
    </location>
</feature>
<evidence type="ECO:0000313" key="17">
    <source>
        <dbReference type="Proteomes" id="UP001528912"/>
    </source>
</evidence>
<keyword evidence="10 14" id="KW-0067">ATP-binding</keyword>
<dbReference type="Pfam" id="PF01687">
    <property type="entry name" value="Flavokinase"/>
    <property type="match status" value="1"/>
</dbReference>
<dbReference type="SUPFAM" id="SSF52374">
    <property type="entry name" value="Nucleotidylyl transferase"/>
    <property type="match status" value="1"/>
</dbReference>
<evidence type="ECO:0000313" key="16">
    <source>
        <dbReference type="EMBL" id="MDF8263311.1"/>
    </source>
</evidence>
<dbReference type="InterPro" id="IPR023465">
    <property type="entry name" value="Riboflavin_kinase_dom_sf"/>
</dbReference>
<dbReference type="EMBL" id="JAROAV010000010">
    <property type="protein sequence ID" value="MDF8263311.1"/>
    <property type="molecule type" value="Genomic_DNA"/>
</dbReference>
<proteinExistence type="inferred from homology"/>
<dbReference type="InterPro" id="IPR014729">
    <property type="entry name" value="Rossmann-like_a/b/a_fold"/>
</dbReference>
<dbReference type="EC" id="2.7.7.2" evidence="14"/>
<dbReference type="EC" id="2.7.1.26" evidence="14"/>
<evidence type="ECO:0000256" key="1">
    <source>
        <dbReference type="ARBA" id="ARBA00004726"/>
    </source>
</evidence>
<dbReference type="PIRSF" id="PIRSF004491">
    <property type="entry name" value="FAD_Synth"/>
    <property type="match status" value="1"/>
</dbReference>
<evidence type="ECO:0000256" key="13">
    <source>
        <dbReference type="ARBA" id="ARBA00049494"/>
    </source>
</evidence>
<comment type="pathway">
    <text evidence="2 14">Cofactor biosynthesis; FMN biosynthesis; FMN from riboflavin (ATP route): step 1/1.</text>
</comment>
<dbReference type="GO" id="GO:0008531">
    <property type="term" value="F:riboflavin kinase activity"/>
    <property type="evidence" value="ECO:0007669"/>
    <property type="project" value="UniProtKB-EC"/>
</dbReference>
<dbReference type="InterPro" id="IPR002606">
    <property type="entry name" value="Riboflavin_kinase_bac"/>
</dbReference>
<keyword evidence="5 14" id="KW-0808">Transferase</keyword>
<name>A0ABT6C2Y2_9MICO</name>
<evidence type="ECO:0000256" key="14">
    <source>
        <dbReference type="PIRNR" id="PIRNR004491"/>
    </source>
</evidence>
<dbReference type="InterPro" id="IPR015864">
    <property type="entry name" value="FAD_synthase"/>
</dbReference>